<comment type="caution">
    <text evidence="2">The sequence shown here is derived from an EMBL/GenBank/DDBJ whole genome shotgun (WGS) entry which is preliminary data.</text>
</comment>
<dbReference type="PANTHER" id="PTHR24414">
    <property type="entry name" value="F-BOX/KELCH-REPEAT PROTEIN SKIP4"/>
    <property type="match status" value="1"/>
</dbReference>
<dbReference type="Pfam" id="PF00646">
    <property type="entry name" value="F-box"/>
    <property type="match status" value="1"/>
</dbReference>
<sequence length="206" mass="23570">MSSKVRAEEGQPSSLIPSLPEDVIVDILARVPRCNYTTLSLVSKHFRSLVASPHIYARRALLGCTEHTLYVHLFNRDKGHQLHILRWKSNGNHCLFHIPSLTMPHGGSFVAMNALWETDEMVNAKKWDDACVVDDVLYYHDVVENKLKAYDSEKKCWGVVNGVEELLSKKRGSGWWETASCGGKLFLVHSQESYIEVTFLRRFPWK</sequence>
<dbReference type="OrthoDB" id="68328at2759"/>
<evidence type="ECO:0000313" key="2">
    <source>
        <dbReference type="EMBL" id="CAA7023540.1"/>
    </source>
</evidence>
<dbReference type="SUPFAM" id="SSF81383">
    <property type="entry name" value="F-box domain"/>
    <property type="match status" value="1"/>
</dbReference>
<evidence type="ECO:0000259" key="1">
    <source>
        <dbReference type="PROSITE" id="PS50181"/>
    </source>
</evidence>
<feature type="domain" description="F-box" evidence="1">
    <location>
        <begin position="13"/>
        <end position="59"/>
    </location>
</feature>
<gene>
    <name evidence="2" type="ORF">MERR_LOCUS10775</name>
</gene>
<dbReference type="PANTHER" id="PTHR24414:SF184">
    <property type="entry name" value="GALACTOSE OXIDASE_KELCH REPEAT SUPERFAMILY PROTEIN"/>
    <property type="match status" value="1"/>
</dbReference>
<keyword evidence="3" id="KW-1185">Reference proteome</keyword>
<dbReference type="InterPro" id="IPR001810">
    <property type="entry name" value="F-box_dom"/>
</dbReference>
<dbReference type="InterPro" id="IPR036047">
    <property type="entry name" value="F-box-like_dom_sf"/>
</dbReference>
<proteinExistence type="predicted"/>
<name>A0A6D2IAE7_9BRAS</name>
<dbReference type="PROSITE" id="PS50181">
    <property type="entry name" value="FBOX"/>
    <property type="match status" value="1"/>
</dbReference>
<dbReference type="Gene3D" id="1.20.1280.50">
    <property type="match status" value="1"/>
</dbReference>
<dbReference type="Proteomes" id="UP000467841">
    <property type="component" value="Unassembled WGS sequence"/>
</dbReference>
<organism evidence="2 3">
    <name type="scientific">Microthlaspi erraticum</name>
    <dbReference type="NCBI Taxonomy" id="1685480"/>
    <lineage>
        <taxon>Eukaryota</taxon>
        <taxon>Viridiplantae</taxon>
        <taxon>Streptophyta</taxon>
        <taxon>Embryophyta</taxon>
        <taxon>Tracheophyta</taxon>
        <taxon>Spermatophyta</taxon>
        <taxon>Magnoliopsida</taxon>
        <taxon>eudicotyledons</taxon>
        <taxon>Gunneridae</taxon>
        <taxon>Pentapetalae</taxon>
        <taxon>rosids</taxon>
        <taxon>malvids</taxon>
        <taxon>Brassicales</taxon>
        <taxon>Brassicaceae</taxon>
        <taxon>Coluteocarpeae</taxon>
        <taxon>Microthlaspi</taxon>
    </lineage>
</organism>
<dbReference type="CDD" id="cd22152">
    <property type="entry name" value="F-box_AtAFR-like"/>
    <property type="match status" value="1"/>
</dbReference>
<reference evidence="2" key="1">
    <citation type="submission" date="2020-01" db="EMBL/GenBank/DDBJ databases">
        <authorList>
            <person name="Mishra B."/>
        </authorList>
    </citation>
    <scope>NUCLEOTIDE SEQUENCE [LARGE SCALE GENOMIC DNA]</scope>
</reference>
<dbReference type="InterPro" id="IPR050354">
    <property type="entry name" value="F-box/kelch-repeat_ARATH"/>
</dbReference>
<dbReference type="SMART" id="SM00256">
    <property type="entry name" value="FBOX"/>
    <property type="match status" value="1"/>
</dbReference>
<dbReference type="EMBL" id="CACVBM020000788">
    <property type="protein sequence ID" value="CAA7023540.1"/>
    <property type="molecule type" value="Genomic_DNA"/>
</dbReference>
<protein>
    <recommendedName>
        <fullName evidence="1">F-box domain-containing protein</fullName>
    </recommendedName>
</protein>
<evidence type="ECO:0000313" key="3">
    <source>
        <dbReference type="Proteomes" id="UP000467841"/>
    </source>
</evidence>
<accession>A0A6D2IAE7</accession>
<dbReference type="AlphaFoldDB" id="A0A6D2IAE7"/>